<evidence type="ECO:0000259" key="1">
    <source>
        <dbReference type="Pfam" id="PF18733"/>
    </source>
</evidence>
<dbReference type="PATRIC" id="fig|765913.3.peg.4534"/>
<accession>G2E850</accession>
<dbReference type="InterPro" id="IPR011990">
    <property type="entry name" value="TPR-like_helical_dom_sf"/>
</dbReference>
<dbReference type="Pfam" id="PF18733">
    <property type="entry name" value="HEPN_LA2681"/>
    <property type="match status" value="1"/>
</dbReference>
<dbReference type="STRING" id="765913.ThidrDRAFT_4464"/>
<proteinExistence type="predicted"/>
<comment type="caution">
    <text evidence="2">The sequence shown here is derived from an EMBL/GenBank/DDBJ whole genome shotgun (WGS) entry which is preliminary data.</text>
</comment>
<dbReference type="AlphaFoldDB" id="G2E850"/>
<protein>
    <recommendedName>
        <fullName evidence="1">LA2681-like HEPN domain-containing protein</fullName>
    </recommendedName>
</protein>
<dbReference type="eggNOG" id="COG0457">
    <property type="taxonomic scope" value="Bacteria"/>
</dbReference>
<dbReference type="EMBL" id="AFWT01000064">
    <property type="protein sequence ID" value="EGV27716.1"/>
    <property type="molecule type" value="Genomic_DNA"/>
</dbReference>
<evidence type="ECO:0000313" key="3">
    <source>
        <dbReference type="Proteomes" id="UP000004200"/>
    </source>
</evidence>
<organism evidence="2 3">
    <name type="scientific">Thiorhodococcus drewsii AZ1</name>
    <dbReference type="NCBI Taxonomy" id="765913"/>
    <lineage>
        <taxon>Bacteria</taxon>
        <taxon>Pseudomonadati</taxon>
        <taxon>Pseudomonadota</taxon>
        <taxon>Gammaproteobacteria</taxon>
        <taxon>Chromatiales</taxon>
        <taxon>Chromatiaceae</taxon>
        <taxon>Thiorhodococcus</taxon>
    </lineage>
</organism>
<feature type="domain" description="LA2681-like HEPN" evidence="1">
    <location>
        <begin position="293"/>
        <end position="488"/>
    </location>
</feature>
<dbReference type="Gene3D" id="1.25.40.10">
    <property type="entry name" value="Tetratricopeptide repeat domain"/>
    <property type="match status" value="1"/>
</dbReference>
<dbReference type="SUPFAM" id="SSF48452">
    <property type="entry name" value="TPR-like"/>
    <property type="match status" value="1"/>
</dbReference>
<evidence type="ECO:0000313" key="2">
    <source>
        <dbReference type="EMBL" id="EGV27716.1"/>
    </source>
</evidence>
<dbReference type="OrthoDB" id="108555at2"/>
<sequence>MSQAIFDTISALIDSGAFIQAESATIELLEQIAKKDNDSDTFVIFKFNVAGFLVDIAHALSNREHALKALELFESLESKIDGVIDSQKYFYNLGNAKCNIVEQTSAFDLSFSSIETLVEAKNDYWKSVKEARKANEEFSEQYVNLANCLKRQFRFSEAMWYYDNICESAPDIAQSWINRSEALLMLNTVSTSCSAKMLHEISCGYNRASRSKSIPPDYATYYVEQAERFKQRIDESDHEETQKEFQELSEYRKYCCRSNLTLSEHGLYCSCAGAARDNLTIPLTSIAIGGAFVPQMEAVLNRLKSEFSMARHCYFEYVRAEVGAGLIHEECFTNLENNECLGLDFEKLRTAFRLCFGILDKIGLAICEYHSLKPKNGMVYFQNFWQLDRDNRREKFEIIKTPALLALYSIATDLNEHKHGEWQDFKRLRNAMEHGFLVIAHSGNINDKFGAYEFSDDVEIVGLGVFEEMVEQMLQLTRSAIFSFVFHFREKGLKESGLTGLAVSLQRVNLAKVSKSKGRKVRAK</sequence>
<gene>
    <name evidence="2" type="ORF">ThidrDRAFT_4464</name>
</gene>
<dbReference type="InterPro" id="IPR040826">
    <property type="entry name" value="HEPN_LA2681"/>
</dbReference>
<name>G2E850_9GAMM</name>
<reference evidence="2 3" key="1">
    <citation type="submission" date="2011-06" db="EMBL/GenBank/DDBJ databases">
        <title>The draft genome of Thiorhodococcus drewsii AZ1.</title>
        <authorList>
            <consortium name="US DOE Joint Genome Institute (JGI-PGF)"/>
            <person name="Lucas S."/>
            <person name="Han J."/>
            <person name="Lapidus A."/>
            <person name="Cheng J.-F."/>
            <person name="Goodwin L."/>
            <person name="Pitluck S."/>
            <person name="Peters L."/>
            <person name="Land M.L."/>
            <person name="Hauser L."/>
            <person name="Vogl K."/>
            <person name="Liu Z."/>
            <person name="Imhoff J."/>
            <person name="Thiel V."/>
            <person name="Frigaard N.-U."/>
            <person name="Bryant D.A."/>
            <person name="Woyke T.J."/>
        </authorList>
    </citation>
    <scope>NUCLEOTIDE SEQUENCE [LARGE SCALE GENOMIC DNA]</scope>
    <source>
        <strain evidence="2 3">AZ1</strain>
    </source>
</reference>
<dbReference type="Proteomes" id="UP000004200">
    <property type="component" value="Unassembled WGS sequence"/>
</dbReference>
<dbReference type="RefSeq" id="WP_007043176.1">
    <property type="nucleotide sequence ID" value="NZ_AFWT01000064.1"/>
</dbReference>
<keyword evidence="3" id="KW-1185">Reference proteome</keyword>